<dbReference type="GO" id="GO:0006457">
    <property type="term" value="P:protein folding"/>
    <property type="evidence" value="ECO:0007669"/>
    <property type="project" value="TreeGrafter"/>
</dbReference>
<evidence type="ECO:0000313" key="11">
    <source>
        <dbReference type="Proteomes" id="UP001178507"/>
    </source>
</evidence>
<feature type="compositionally biased region" description="Basic and acidic residues" evidence="8">
    <location>
        <begin position="549"/>
        <end position="558"/>
    </location>
</feature>
<evidence type="ECO:0000256" key="8">
    <source>
        <dbReference type="SAM" id="MobiDB-lite"/>
    </source>
</evidence>
<dbReference type="InterPro" id="IPR008978">
    <property type="entry name" value="HSP20-like_chaperone"/>
</dbReference>
<reference evidence="10" key="1">
    <citation type="submission" date="2023-08" db="EMBL/GenBank/DDBJ databases">
        <authorList>
            <person name="Chen Y."/>
            <person name="Shah S."/>
            <person name="Dougan E. K."/>
            <person name="Thang M."/>
            <person name="Chan C."/>
        </authorList>
    </citation>
    <scope>NUCLEOTIDE SEQUENCE</scope>
</reference>
<dbReference type="GO" id="GO:0003756">
    <property type="term" value="F:protein disulfide isomerase activity"/>
    <property type="evidence" value="ECO:0007669"/>
    <property type="project" value="TreeGrafter"/>
</dbReference>
<evidence type="ECO:0000256" key="7">
    <source>
        <dbReference type="ARBA" id="ARBA00023284"/>
    </source>
</evidence>
<dbReference type="Proteomes" id="UP001178507">
    <property type="component" value="Unassembled WGS sequence"/>
</dbReference>
<dbReference type="SUPFAM" id="SSF49764">
    <property type="entry name" value="HSP20-like chaperones"/>
    <property type="match status" value="1"/>
</dbReference>
<comment type="caution">
    <text evidence="10">The sequence shown here is derived from an EMBL/GenBank/DDBJ whole genome shotgun (WGS) entry which is preliminary data.</text>
</comment>
<evidence type="ECO:0000259" key="9">
    <source>
        <dbReference type="PROSITE" id="PS51203"/>
    </source>
</evidence>
<proteinExistence type="inferred from homology"/>
<keyword evidence="5" id="KW-0256">Endoplasmic reticulum</keyword>
<comment type="similarity">
    <text evidence="3">Belongs to the protein disulfide isomerase family.</text>
</comment>
<dbReference type="CDD" id="cd02961">
    <property type="entry name" value="PDI_a_family"/>
    <property type="match status" value="1"/>
</dbReference>
<evidence type="ECO:0000256" key="1">
    <source>
        <dbReference type="ARBA" id="ARBA00001182"/>
    </source>
</evidence>
<dbReference type="InterPro" id="IPR036249">
    <property type="entry name" value="Thioredoxin-like_sf"/>
</dbReference>
<comment type="catalytic activity">
    <reaction evidence="1">
        <text>Catalyzes the rearrangement of -S-S- bonds in proteins.</text>
        <dbReference type="EC" id="5.3.4.1"/>
    </reaction>
</comment>
<feature type="domain" description="CS" evidence="9">
    <location>
        <begin position="648"/>
        <end position="737"/>
    </location>
</feature>
<name>A0AA36HMV0_9DINO</name>
<feature type="region of interest" description="Disordered" evidence="8">
    <location>
        <begin position="549"/>
        <end position="652"/>
    </location>
</feature>
<evidence type="ECO:0000256" key="5">
    <source>
        <dbReference type="ARBA" id="ARBA00022824"/>
    </source>
</evidence>
<sequence length="1314" mass="149758">MTALGFAVPSTWGLLGAPSVGIQVQFGSVDLREEKELARQVWADGLQNCSKSCPLHVFKPDEPFEEPYKLQVHLLYEMDEAAMMGDPMAGMPGHAPKSQTAKPDFDRFERDLALLLPPAVTQLGEDQEEDFRNTTSTAVIGGAVNLTSFRLAARRLRGIAAFGALPPILSAADATVKLWREGRAVVYDGNLSHSSYLEHFARVHAQPLLQNYSWDLKDQVDAIGMPIGVLWLNYSNYSNSSQKALSAFRQLCAKRRGTNSTRHILCCVMDQSFAYYQRDYGSHEPYPFPFFGLTTKLGFGAADRFGFPFNEPVNASVFGFFSNSKSAFRRMDSWAGRVLRGRVAPSHESGLGSSAKWRRGEVQNVVWKTFQQEINGSTADVLLEVYDDQRKRNHILTATMDVLARTLKDYANLKVARMESSQNYVPPIFGRKQFSKETEYYWVPPSIATGEWAPTPPVRYPGDVEDVTPAQLLRFFKKHTLSSWSLKEALEASADIGEEVMGHARVQQQMDDRAEEDKQQMIKKMMTTLKKEKGLVDVGEMMGLKKAADALDLEAEKPKPKRGKGRAAEVSPEEEEERRKRRREQLKKDEEKQKDIARKDKEKRKRRLEADKQRKEKKKQEEALRLEAAKKAAEEKRRKKEQEKLRQPATPLFSWGQSKEQLRISVSVPKMKEDSLRVSLAPDRVSLRALDWQMRPHLLDFELREFVDVENSSWAASAEGALLTLQKSIFHRWDRLAQNHSAVKNFLRKDWVQDDGALEEDQEDVELPSGANIKKVSEETMGKVLQTHSLLVLAPRFPWCDKCKEKDREFAKAARISREKDHLEMVAFGVLDAREEKHLARKHNVSCSEECELLLFKEDEEEPYTVPGRRFAEEIQIDCYKHLLPVVSEIANRSQFERVRSAFDTAIMGFFQGTKESDQWYPRFRAVARQLRGHALFGAVFQGLPSDMGIDFRPTTVAASDGRPLVLLFKPKEQRHVEFTGDLTLETLSHFSKVLSLPLLSQYTPESRQKIQELKVPAAMLWLDGEETAVSAAAQEVVREVAARFSGHLVFMSLNATRDGFLMRPFGLDPRRVPAFGISASESPESQKFALEPVDWNDHEAAASGVEDFCGAFLNGSLEAAHESAELPKTYAWQGPGYVEEVVWKTFRRSISGGLESHDVLLELYSPYRPQHRTHVVVLDLVAEVLQNLTALKVARMDTANNYVPPEFGLKDKDQSSSIFFLTQHRAPKRFVPKAAKLEDLPLKMIRFLHRESRGTWDLDKGLALAKQEAQRRVRRLKALEKDYEKKMQDEWMQKEMEEFERYKRMGKFDNLNI</sequence>
<gene>
    <name evidence="10" type="ORF">EVOR1521_LOCUS2224</name>
</gene>
<dbReference type="EMBL" id="CAUJNA010000113">
    <property type="protein sequence ID" value="CAJ1372071.1"/>
    <property type="molecule type" value="Genomic_DNA"/>
</dbReference>
<evidence type="ECO:0000256" key="4">
    <source>
        <dbReference type="ARBA" id="ARBA00012723"/>
    </source>
</evidence>
<evidence type="ECO:0000256" key="3">
    <source>
        <dbReference type="ARBA" id="ARBA00006347"/>
    </source>
</evidence>
<keyword evidence="7" id="KW-0676">Redox-active center</keyword>
<organism evidence="10 11">
    <name type="scientific">Effrenium voratum</name>
    <dbReference type="NCBI Taxonomy" id="2562239"/>
    <lineage>
        <taxon>Eukaryota</taxon>
        <taxon>Sar</taxon>
        <taxon>Alveolata</taxon>
        <taxon>Dinophyceae</taxon>
        <taxon>Suessiales</taxon>
        <taxon>Symbiodiniaceae</taxon>
        <taxon>Effrenium</taxon>
    </lineage>
</organism>
<feature type="compositionally biased region" description="Basic and acidic residues" evidence="8">
    <location>
        <begin position="608"/>
        <end position="646"/>
    </location>
</feature>
<keyword evidence="11" id="KW-1185">Reference proteome</keyword>
<dbReference type="Gene3D" id="2.60.40.790">
    <property type="match status" value="1"/>
</dbReference>
<dbReference type="Pfam" id="PF04969">
    <property type="entry name" value="CS"/>
    <property type="match status" value="1"/>
</dbReference>
<dbReference type="CDD" id="cd02981">
    <property type="entry name" value="PDI_b_family"/>
    <property type="match status" value="1"/>
</dbReference>
<evidence type="ECO:0000256" key="2">
    <source>
        <dbReference type="ARBA" id="ARBA00004319"/>
    </source>
</evidence>
<dbReference type="CDD" id="cd06463">
    <property type="entry name" value="p23_like"/>
    <property type="match status" value="1"/>
</dbReference>
<feature type="compositionally biased region" description="Basic and acidic residues" evidence="8">
    <location>
        <begin position="586"/>
        <end position="600"/>
    </location>
</feature>
<keyword evidence="6" id="KW-0413">Isomerase</keyword>
<dbReference type="Gene3D" id="3.40.30.10">
    <property type="entry name" value="Glutaredoxin"/>
    <property type="match status" value="3"/>
</dbReference>
<dbReference type="GO" id="GO:0034976">
    <property type="term" value="P:response to endoplasmic reticulum stress"/>
    <property type="evidence" value="ECO:0007669"/>
    <property type="project" value="TreeGrafter"/>
</dbReference>
<comment type="subcellular location">
    <subcellularLocation>
        <location evidence="2">Endoplasmic reticulum lumen</location>
    </subcellularLocation>
</comment>
<evidence type="ECO:0000313" key="10">
    <source>
        <dbReference type="EMBL" id="CAJ1372071.1"/>
    </source>
</evidence>
<dbReference type="GO" id="GO:0005783">
    <property type="term" value="C:endoplasmic reticulum"/>
    <property type="evidence" value="ECO:0007669"/>
    <property type="project" value="TreeGrafter"/>
</dbReference>
<protein>
    <recommendedName>
        <fullName evidence="4">protein disulfide-isomerase</fullName>
        <ecNumber evidence="4">5.3.4.1</ecNumber>
    </recommendedName>
</protein>
<accession>A0AA36HMV0</accession>
<dbReference type="EC" id="5.3.4.1" evidence="4"/>
<dbReference type="InterPro" id="IPR007052">
    <property type="entry name" value="CS_dom"/>
</dbReference>
<dbReference type="SUPFAM" id="SSF52833">
    <property type="entry name" value="Thioredoxin-like"/>
    <property type="match status" value="3"/>
</dbReference>
<dbReference type="PANTHER" id="PTHR18929:SF132">
    <property type="entry name" value="PROTEIN DISULFIDE-ISOMERASE A3"/>
    <property type="match status" value="1"/>
</dbReference>
<evidence type="ECO:0000256" key="6">
    <source>
        <dbReference type="ARBA" id="ARBA00023235"/>
    </source>
</evidence>
<dbReference type="PANTHER" id="PTHR18929">
    <property type="entry name" value="PROTEIN DISULFIDE ISOMERASE"/>
    <property type="match status" value="1"/>
</dbReference>
<dbReference type="Pfam" id="PF13848">
    <property type="entry name" value="Thioredoxin_6"/>
    <property type="match status" value="1"/>
</dbReference>
<dbReference type="PROSITE" id="PS51203">
    <property type="entry name" value="CS"/>
    <property type="match status" value="1"/>
</dbReference>